<dbReference type="Proteomes" id="UP000289220">
    <property type="component" value="Unassembled WGS sequence"/>
</dbReference>
<dbReference type="AlphaFoldDB" id="A0A7Z8Y2K6"/>
<protein>
    <submittedName>
        <fullName evidence="1">Uncharacterized protein</fullName>
    </submittedName>
</protein>
<reference evidence="1 2" key="1">
    <citation type="submission" date="2018-11" db="EMBL/GenBank/DDBJ databases">
        <authorList>
            <person name="Peiro R."/>
            <person name="Begona"/>
            <person name="Cbmso G."/>
            <person name="Lopez M."/>
            <person name="Gonzalez S."/>
            <person name="Sacristan E."/>
            <person name="Castillo E."/>
        </authorList>
    </citation>
    <scope>NUCLEOTIDE SEQUENCE [LARGE SCALE GENOMIC DNA]</scope>
    <source>
        <strain evidence="1">Brev_genome</strain>
    </source>
</reference>
<gene>
    <name evidence="1" type="ORF">BREV_BREV_01376</name>
</gene>
<evidence type="ECO:0000313" key="1">
    <source>
        <dbReference type="EMBL" id="VDC49730.1"/>
    </source>
</evidence>
<comment type="caution">
    <text evidence="1">The sequence shown here is derived from an EMBL/GenBank/DDBJ whole genome shotgun (WGS) entry which is preliminary data.</text>
</comment>
<organism evidence="1 2">
    <name type="scientific">Brevundimonas mediterranea</name>
    <dbReference type="NCBI Taxonomy" id="74329"/>
    <lineage>
        <taxon>Bacteria</taxon>
        <taxon>Pseudomonadati</taxon>
        <taxon>Pseudomonadota</taxon>
        <taxon>Alphaproteobacteria</taxon>
        <taxon>Caulobacterales</taxon>
        <taxon>Caulobacteraceae</taxon>
        <taxon>Brevundimonas</taxon>
    </lineage>
</organism>
<evidence type="ECO:0000313" key="2">
    <source>
        <dbReference type="Proteomes" id="UP000289220"/>
    </source>
</evidence>
<dbReference type="EMBL" id="UXHF01000021">
    <property type="protein sequence ID" value="VDC49730.1"/>
    <property type="molecule type" value="Genomic_DNA"/>
</dbReference>
<accession>A0A7Z8Y2K6</accession>
<keyword evidence="2" id="KW-1185">Reference proteome</keyword>
<sequence>MALNIICDPGIITGLHTAAEARDWIEKSVRAALLSKKKPTSEEVDARRRLINLIEQWDGESEYDAEDCASLADDILHAFNGSPVLSSSALGYVSADAEAALKAGINRVIYPAPSAHASFPLYAAPVPAQDDDKLRIAIEALAKWEEFNAYRKSDPLALRFEFETEEDRLAAANALDEVFASLKSTAAQEGGSK</sequence>
<name>A0A7Z8Y2K6_9CAUL</name>
<proteinExistence type="predicted"/>